<dbReference type="AlphaFoldDB" id="A0A1I0KHI9"/>
<dbReference type="GeneID" id="93281727"/>
<dbReference type="RefSeq" id="WP_166434629.1">
    <property type="nucleotide sequence ID" value="NZ_FOIM01000083.1"/>
</dbReference>
<keyword evidence="2" id="KW-1185">Reference proteome</keyword>
<sequence>MWMDHPIYGPMRVPDSLKALREDIDLVRNALEIRYNHRLEAYKDCLEERLDLFRR</sequence>
<evidence type="ECO:0000313" key="1">
    <source>
        <dbReference type="EMBL" id="SEU23363.1"/>
    </source>
</evidence>
<evidence type="ECO:0000313" key="2">
    <source>
        <dbReference type="Proteomes" id="UP000198508"/>
    </source>
</evidence>
<dbReference type="Proteomes" id="UP000198508">
    <property type="component" value="Unassembled WGS sequence"/>
</dbReference>
<reference evidence="2" key="1">
    <citation type="submission" date="2016-10" db="EMBL/GenBank/DDBJ databases">
        <authorList>
            <person name="Varghese N."/>
            <person name="Submissions S."/>
        </authorList>
    </citation>
    <scope>NUCLEOTIDE SEQUENCE [LARGE SCALE GENOMIC DNA]</scope>
    <source>
        <strain evidence="2">NLAE-zl-G277</strain>
    </source>
</reference>
<organism evidence="1 2">
    <name type="scientific">Enterocloster lavalensis</name>
    <dbReference type="NCBI Taxonomy" id="460384"/>
    <lineage>
        <taxon>Bacteria</taxon>
        <taxon>Bacillati</taxon>
        <taxon>Bacillota</taxon>
        <taxon>Clostridia</taxon>
        <taxon>Lachnospirales</taxon>
        <taxon>Lachnospiraceae</taxon>
        <taxon>Enterocloster</taxon>
    </lineage>
</organism>
<gene>
    <name evidence="1" type="ORF">SAMN05216313_1834</name>
</gene>
<protein>
    <submittedName>
        <fullName evidence="1">Uncharacterized protein</fullName>
    </submittedName>
</protein>
<dbReference type="STRING" id="460384.SAMN05216313_1834"/>
<name>A0A1I0KHI9_9FIRM</name>
<accession>A0A1I0KHI9</accession>
<proteinExistence type="predicted"/>
<dbReference type="EMBL" id="FOIM01000083">
    <property type="protein sequence ID" value="SEU23363.1"/>
    <property type="molecule type" value="Genomic_DNA"/>
</dbReference>